<dbReference type="SUPFAM" id="SSF52777">
    <property type="entry name" value="CoA-dependent acyltransferases"/>
    <property type="match status" value="1"/>
</dbReference>
<dbReference type="PROSITE" id="PS51826">
    <property type="entry name" value="PSBD"/>
    <property type="match status" value="1"/>
</dbReference>
<evidence type="ECO:0000256" key="4">
    <source>
        <dbReference type="ARBA" id="ARBA00022823"/>
    </source>
</evidence>
<name>A0A5N5UGV6_9EURY</name>
<dbReference type="EMBL" id="QMDY01000004">
    <property type="protein sequence ID" value="KAB7517507.1"/>
    <property type="molecule type" value="Genomic_DNA"/>
</dbReference>
<keyword evidence="5" id="KW-0012">Acyltransferase</keyword>
<dbReference type="SUPFAM" id="SSF51230">
    <property type="entry name" value="Single hybrid motif"/>
    <property type="match status" value="1"/>
</dbReference>
<dbReference type="PANTHER" id="PTHR43178">
    <property type="entry name" value="DIHYDROLIPOAMIDE ACETYLTRANSFERASE COMPONENT OF PYRUVATE DEHYDROGENASE COMPLEX"/>
    <property type="match status" value="1"/>
</dbReference>
<dbReference type="InterPro" id="IPR004167">
    <property type="entry name" value="PSBD"/>
</dbReference>
<evidence type="ECO:0000313" key="9">
    <source>
        <dbReference type="EMBL" id="KAB7516201.1"/>
    </source>
</evidence>
<comment type="cofactor">
    <cofactor evidence="1">
        <name>(R)-lipoate</name>
        <dbReference type="ChEBI" id="CHEBI:83088"/>
    </cofactor>
</comment>
<dbReference type="Gene3D" id="3.30.559.10">
    <property type="entry name" value="Chloramphenicol acetyltransferase-like domain"/>
    <property type="match status" value="1"/>
</dbReference>
<sequence>MVREFELPDVGEGLAEAEIVSWLVSVGDAVTEDQPVAEVETDKAVVEVPSPVNGTVKEILAEEGEMVPVGNVIITFATEEDETASEESGDTESDESEAESAISAVSEVGDEDEDAEAGGTAAKGGRVFASPSARRLARELDVDIAAVEGSGPGGRVSDADVRAHAASDDEEEAVESAVEPATAKVGEDDEEEPAPTGDVARAGRDQTLAAPATRRLAEEESVNLDDVPTDETRDGEAFVRPEQVREFAETQRAAQAADTEAVQAGQEAGAVSTTPEQVDQRETREPYTGIRRTIGEQMETSKYTAPHVTHHDEVDVTKLVETRARLKEEAEARGQKLSYMPFVLKAVVAGLREYPVLNSQLDEEADEIVTKHYYNIGVAAATDAGLMVPVVDAVDQKGLLQLSEEMNELVAAARDRSIAREDMQGGTFSITNFGAIGGEYATPIINYPETAILGLGAIKEKPRVVDGEVVPRHVLTLSLSIDHRVIDGAEAAAFTNTVKEHLQNPELLLL</sequence>
<dbReference type="PROSITE" id="PS50968">
    <property type="entry name" value="BIOTINYL_LIPOYL"/>
    <property type="match status" value="1"/>
</dbReference>
<dbReference type="InterPro" id="IPR036625">
    <property type="entry name" value="E3-bd_dom_sf"/>
</dbReference>
<gene>
    <name evidence="9" type="ORF">DM867_03420</name>
    <name evidence="10" type="ORF">DP108_07940</name>
</gene>
<reference evidence="11 12" key="1">
    <citation type="submission" date="2019-10" db="EMBL/GenBank/DDBJ databases">
        <title>Unraveling microbial dark matter from salterns through culturing: the case of the genus Halosegnis.</title>
        <authorList>
            <person name="Duran-Viseras A."/>
            <person name="Andrei A.-S."/>
            <person name="Vera-Gargallo B."/>
            <person name="Ghai R."/>
            <person name="Sanchez-Porro C."/>
            <person name="Ventosa A."/>
        </authorList>
    </citation>
    <scope>NUCLEOTIDE SEQUENCE [LARGE SCALE GENOMIC DNA]</scope>
    <source>
        <strain evidence="9 12">F18-79</strain>
        <strain evidence="10 11">F19-13</strain>
    </source>
</reference>
<feature type="compositionally biased region" description="Low complexity" evidence="6">
    <location>
        <begin position="251"/>
        <end position="264"/>
    </location>
</feature>
<organism evidence="10 11">
    <name type="scientific">Halosegnis rubeus</name>
    <dbReference type="NCBI Taxonomy" id="2212850"/>
    <lineage>
        <taxon>Archaea</taxon>
        <taxon>Methanobacteriati</taxon>
        <taxon>Methanobacteriota</taxon>
        <taxon>Stenosarchaea group</taxon>
        <taxon>Halobacteria</taxon>
        <taxon>Halobacteriales</taxon>
        <taxon>Natronomonadaceae</taxon>
        <taxon>Halosegnis</taxon>
    </lineage>
</organism>
<evidence type="ECO:0000259" key="8">
    <source>
        <dbReference type="PROSITE" id="PS51826"/>
    </source>
</evidence>
<feature type="compositionally biased region" description="Acidic residues" evidence="6">
    <location>
        <begin position="219"/>
        <end position="229"/>
    </location>
</feature>
<accession>A0A5N5UEP3</accession>
<feature type="domain" description="Lipoyl-binding" evidence="7">
    <location>
        <begin position="2"/>
        <end position="77"/>
    </location>
</feature>
<comment type="caution">
    <text evidence="10">The sequence shown here is derived from an EMBL/GenBank/DDBJ whole genome shotgun (WGS) entry which is preliminary data.</text>
</comment>
<proteinExistence type="inferred from homology"/>
<dbReference type="PROSITE" id="PS00189">
    <property type="entry name" value="LIPOYL"/>
    <property type="match status" value="1"/>
</dbReference>
<evidence type="ECO:0000256" key="5">
    <source>
        <dbReference type="ARBA" id="ARBA00023315"/>
    </source>
</evidence>
<feature type="compositionally biased region" description="Acidic residues" evidence="6">
    <location>
        <begin position="78"/>
        <end position="98"/>
    </location>
</feature>
<dbReference type="Gene3D" id="2.40.50.100">
    <property type="match status" value="1"/>
</dbReference>
<dbReference type="GO" id="GO:0016407">
    <property type="term" value="F:acetyltransferase activity"/>
    <property type="evidence" value="ECO:0007669"/>
    <property type="project" value="TreeGrafter"/>
</dbReference>
<dbReference type="GO" id="GO:0031405">
    <property type="term" value="F:lipoic acid binding"/>
    <property type="evidence" value="ECO:0007669"/>
    <property type="project" value="TreeGrafter"/>
</dbReference>
<evidence type="ECO:0000313" key="12">
    <source>
        <dbReference type="Proteomes" id="UP000326865"/>
    </source>
</evidence>
<feature type="region of interest" description="Disordered" evidence="6">
    <location>
        <begin position="251"/>
        <end position="292"/>
    </location>
</feature>
<evidence type="ECO:0000313" key="10">
    <source>
        <dbReference type="EMBL" id="KAB7517507.1"/>
    </source>
</evidence>
<evidence type="ECO:0000313" key="11">
    <source>
        <dbReference type="Proteomes" id="UP000326207"/>
    </source>
</evidence>
<feature type="domain" description="Peripheral subunit-binding (PSBD)" evidence="8">
    <location>
        <begin position="128"/>
        <end position="165"/>
    </location>
</feature>
<dbReference type="EMBL" id="QKKZ01000001">
    <property type="protein sequence ID" value="KAB7516201.1"/>
    <property type="molecule type" value="Genomic_DNA"/>
</dbReference>
<dbReference type="InterPro" id="IPR000089">
    <property type="entry name" value="Biotin_lipoyl"/>
</dbReference>
<dbReference type="InterPro" id="IPR023213">
    <property type="entry name" value="CAT-like_dom_sf"/>
</dbReference>
<feature type="region of interest" description="Disordered" evidence="6">
    <location>
        <begin position="78"/>
        <end position="126"/>
    </location>
</feature>
<dbReference type="Pfam" id="PF00198">
    <property type="entry name" value="2-oxoacid_dh"/>
    <property type="match status" value="1"/>
</dbReference>
<dbReference type="Gene3D" id="4.10.320.10">
    <property type="entry name" value="E3-binding domain"/>
    <property type="match status" value="1"/>
</dbReference>
<dbReference type="PANTHER" id="PTHR43178:SF5">
    <property type="entry name" value="LIPOAMIDE ACYLTRANSFERASE COMPONENT OF BRANCHED-CHAIN ALPHA-KETO ACID DEHYDROGENASE COMPLEX, MITOCHONDRIAL"/>
    <property type="match status" value="1"/>
</dbReference>
<evidence type="ECO:0000256" key="6">
    <source>
        <dbReference type="SAM" id="MobiDB-lite"/>
    </source>
</evidence>
<evidence type="ECO:0000256" key="3">
    <source>
        <dbReference type="ARBA" id="ARBA00022679"/>
    </source>
</evidence>
<dbReference type="CDD" id="cd06849">
    <property type="entry name" value="lipoyl_domain"/>
    <property type="match status" value="1"/>
</dbReference>
<evidence type="ECO:0000259" key="7">
    <source>
        <dbReference type="PROSITE" id="PS50968"/>
    </source>
</evidence>
<keyword evidence="3" id="KW-0808">Transferase</keyword>
<dbReference type="Pfam" id="PF00364">
    <property type="entry name" value="Biotin_lipoyl"/>
    <property type="match status" value="1"/>
</dbReference>
<dbReference type="SUPFAM" id="SSF47005">
    <property type="entry name" value="Peripheral subunit-binding domain of 2-oxo acid dehydrogenase complex"/>
    <property type="match status" value="1"/>
</dbReference>
<dbReference type="InterPro" id="IPR011053">
    <property type="entry name" value="Single_hybrid_motif"/>
</dbReference>
<dbReference type="GO" id="GO:0005737">
    <property type="term" value="C:cytoplasm"/>
    <property type="evidence" value="ECO:0007669"/>
    <property type="project" value="TreeGrafter"/>
</dbReference>
<dbReference type="Pfam" id="PF02817">
    <property type="entry name" value="E3_binding"/>
    <property type="match status" value="1"/>
</dbReference>
<accession>A0A5N5UGV6</accession>
<dbReference type="InterPro" id="IPR001078">
    <property type="entry name" value="2-oxoacid_DH_actylTfrase"/>
</dbReference>
<keyword evidence="12" id="KW-1185">Reference proteome</keyword>
<dbReference type="AlphaFoldDB" id="A0A5N5UGV6"/>
<dbReference type="Proteomes" id="UP000326865">
    <property type="component" value="Unassembled WGS sequence"/>
</dbReference>
<feature type="compositionally biased region" description="Basic and acidic residues" evidence="6">
    <location>
        <begin position="157"/>
        <end position="167"/>
    </location>
</feature>
<dbReference type="Proteomes" id="UP000326207">
    <property type="component" value="Unassembled WGS sequence"/>
</dbReference>
<evidence type="ECO:0000256" key="2">
    <source>
        <dbReference type="ARBA" id="ARBA00007317"/>
    </source>
</evidence>
<comment type="similarity">
    <text evidence="2">Belongs to the 2-oxoacid dehydrogenase family.</text>
</comment>
<dbReference type="RefSeq" id="WP_152133714.1">
    <property type="nucleotide sequence ID" value="NZ_QKKZ01000001.1"/>
</dbReference>
<protein>
    <submittedName>
        <fullName evidence="10">2-oxo acid dehydrogenase subunit E2</fullName>
    </submittedName>
</protein>
<keyword evidence="4" id="KW-0450">Lipoyl</keyword>
<dbReference type="FunFam" id="3.30.559.10:FF:000007">
    <property type="entry name" value="Dihydrolipoamide acetyltransferase component of pyruvate dehydrogenase complex"/>
    <property type="match status" value="1"/>
</dbReference>
<feature type="region of interest" description="Disordered" evidence="6">
    <location>
        <begin position="147"/>
        <end position="234"/>
    </location>
</feature>
<dbReference type="InterPro" id="IPR050743">
    <property type="entry name" value="2-oxoacid_DH_E2_comp"/>
</dbReference>
<dbReference type="InterPro" id="IPR003016">
    <property type="entry name" value="2-oxoA_DH_lipoyl-BS"/>
</dbReference>
<evidence type="ECO:0000256" key="1">
    <source>
        <dbReference type="ARBA" id="ARBA00001938"/>
    </source>
</evidence>